<feature type="region of interest" description="Disordered" evidence="1">
    <location>
        <begin position="158"/>
        <end position="179"/>
    </location>
</feature>
<evidence type="ECO:0000313" key="3">
    <source>
        <dbReference type="EMBL" id="SHM60213.1"/>
    </source>
</evidence>
<keyword evidence="2" id="KW-0472">Membrane</keyword>
<feature type="region of interest" description="Disordered" evidence="1">
    <location>
        <begin position="77"/>
        <end position="96"/>
    </location>
</feature>
<evidence type="ECO:0000313" key="4">
    <source>
        <dbReference type="Proteomes" id="UP000184394"/>
    </source>
</evidence>
<dbReference type="Proteomes" id="UP000184394">
    <property type="component" value="Unassembled WGS sequence"/>
</dbReference>
<dbReference type="OrthoDB" id="1820908at2"/>
<keyword evidence="2" id="KW-0812">Transmembrane</keyword>
<organism evidence="3 4">
    <name type="scientific">Ruminococcus flavefaciens</name>
    <dbReference type="NCBI Taxonomy" id="1265"/>
    <lineage>
        <taxon>Bacteria</taxon>
        <taxon>Bacillati</taxon>
        <taxon>Bacillota</taxon>
        <taxon>Clostridia</taxon>
        <taxon>Eubacteriales</taxon>
        <taxon>Oscillospiraceae</taxon>
        <taxon>Ruminococcus</taxon>
    </lineage>
</organism>
<protein>
    <submittedName>
        <fullName evidence="3">Uncharacterized protein</fullName>
    </submittedName>
</protein>
<evidence type="ECO:0000256" key="2">
    <source>
        <dbReference type="SAM" id="Phobius"/>
    </source>
</evidence>
<accession>A0A1M7K5E6</accession>
<proteinExistence type="predicted"/>
<keyword evidence="2" id="KW-1133">Transmembrane helix</keyword>
<feature type="transmembrane region" description="Helical" evidence="2">
    <location>
        <begin position="32"/>
        <end position="50"/>
    </location>
</feature>
<gene>
    <name evidence="3" type="ORF">SAMN04487860_107106</name>
</gene>
<name>A0A1M7K5E6_RUMFL</name>
<evidence type="ECO:0000256" key="1">
    <source>
        <dbReference type="SAM" id="MobiDB-lite"/>
    </source>
</evidence>
<feature type="compositionally biased region" description="Low complexity" evidence="1">
    <location>
        <begin position="158"/>
        <end position="170"/>
    </location>
</feature>
<dbReference type="EMBL" id="FRCT01000007">
    <property type="protein sequence ID" value="SHM60213.1"/>
    <property type="molecule type" value="Genomic_DNA"/>
</dbReference>
<dbReference type="AlphaFoldDB" id="A0A1M7K5E6"/>
<reference evidence="3 4" key="1">
    <citation type="submission" date="2016-11" db="EMBL/GenBank/DDBJ databases">
        <authorList>
            <person name="Jaros S."/>
            <person name="Januszkiewicz K."/>
            <person name="Wedrychowicz H."/>
        </authorList>
    </citation>
    <scope>NUCLEOTIDE SEQUENCE [LARGE SCALE GENOMIC DNA]</scope>
    <source>
        <strain evidence="3 4">Y1</strain>
    </source>
</reference>
<sequence>MMDYKEMAEIVTREVDAILEKKEKRAARIKQVSLTVSGLCAAVLVCFGIWKLRPAIQEPKGFKDTDTVITTETATENTVTTTQTSPLSSTTTVKTKTTSTPKTTAAATSTAAIITTQRTTAAIPIRTSSPDRTTPIPVSTRKITTTKAILTTTAHPSDVTTKTTLPTTSTGKSHATTASPTTGAFVVTTAPVTSASSDVTTQPGGICSPPPDKNTMTEIFLASTATVEIKKNGTYVDYEKHNTLIESEKIGDFISMISVKMVHPDGTKQIISMGVYTIKDVNMEESVAVRLRNEYGFTEGYYLFTDPNYKKNDN</sequence>
<dbReference type="RefSeq" id="WP_072950865.1">
    <property type="nucleotide sequence ID" value="NZ_FRCT01000007.1"/>
</dbReference>